<dbReference type="InterPro" id="IPR012349">
    <property type="entry name" value="Split_barrel_FMN-bd"/>
</dbReference>
<dbReference type="GO" id="GO:0042602">
    <property type="term" value="F:riboflavin reductase (NADPH) activity"/>
    <property type="evidence" value="ECO:0007669"/>
    <property type="project" value="TreeGrafter"/>
</dbReference>
<dbReference type="Pfam" id="PF01613">
    <property type="entry name" value="Flavin_Reduct"/>
    <property type="match status" value="1"/>
</dbReference>
<keyword evidence="5" id="KW-1185">Reference proteome</keyword>
<dbReference type="EMBL" id="JABBGJ010000070">
    <property type="protein sequence ID" value="NMM04087.1"/>
    <property type="molecule type" value="Genomic_DNA"/>
</dbReference>
<dbReference type="PANTHER" id="PTHR30466">
    <property type="entry name" value="FLAVIN REDUCTASE"/>
    <property type="match status" value="1"/>
</dbReference>
<dbReference type="RefSeq" id="WP_169490856.1">
    <property type="nucleotide sequence ID" value="NZ_JABBGJ010000070.1"/>
</dbReference>
<evidence type="ECO:0000256" key="2">
    <source>
        <dbReference type="SAM" id="Phobius"/>
    </source>
</evidence>
<proteinExistence type="predicted"/>
<keyword evidence="2" id="KW-1133">Transmembrane helix</keyword>
<evidence type="ECO:0000313" key="4">
    <source>
        <dbReference type="EMBL" id="NMM04087.1"/>
    </source>
</evidence>
<evidence type="ECO:0000256" key="1">
    <source>
        <dbReference type="ARBA" id="ARBA00023002"/>
    </source>
</evidence>
<evidence type="ECO:0000313" key="5">
    <source>
        <dbReference type="Proteomes" id="UP000544134"/>
    </source>
</evidence>
<dbReference type="Gene3D" id="2.30.110.10">
    <property type="entry name" value="Electron Transport, Fmn-binding Protein, Chain A"/>
    <property type="match status" value="1"/>
</dbReference>
<sequence length="170" mass="18716">MEIDTKLYRSVMGLFATGVTVISYVVEGKPAGMTANAFMSVSMEPPLVLISVRKQSRFNDIVKVGVPYGVNFLAESQQPISAHFGGRWDETLQIPFVEKSGTPLIDGSLAHIVARTTAVHEAGDHLLYVGEIEYLQLGEQRKPLVFFSGKYKQVDAHAPAFGWAVNNDCW</sequence>
<reference evidence="4 5" key="1">
    <citation type="submission" date="2020-04" db="EMBL/GenBank/DDBJ databases">
        <title>Paraburkholderia sp. RP-4-7 isolated from soil.</title>
        <authorList>
            <person name="Dahal R.H."/>
        </authorList>
    </citation>
    <scope>NUCLEOTIDE SEQUENCE [LARGE SCALE GENOMIC DNA]</scope>
    <source>
        <strain evidence="4 5">RP-4-7</strain>
    </source>
</reference>
<dbReference type="GO" id="GO:0010181">
    <property type="term" value="F:FMN binding"/>
    <property type="evidence" value="ECO:0007669"/>
    <property type="project" value="InterPro"/>
</dbReference>
<keyword evidence="2" id="KW-0472">Membrane</keyword>
<dbReference type="Proteomes" id="UP000544134">
    <property type="component" value="Unassembled WGS sequence"/>
</dbReference>
<dbReference type="PANTHER" id="PTHR30466:SF1">
    <property type="entry name" value="FMN REDUCTASE (NADH) RUTF"/>
    <property type="match status" value="1"/>
</dbReference>
<dbReference type="SMART" id="SM00903">
    <property type="entry name" value="Flavin_Reduct"/>
    <property type="match status" value="1"/>
</dbReference>
<name>A0A848IYR3_9BURK</name>
<protein>
    <submittedName>
        <fullName evidence="4">Flavin reductase family protein</fullName>
    </submittedName>
</protein>
<feature type="domain" description="Flavin reductase like" evidence="3">
    <location>
        <begin position="12"/>
        <end position="153"/>
    </location>
</feature>
<organism evidence="4 5">
    <name type="scientific">Paraburkholderia polaris</name>
    <dbReference type="NCBI Taxonomy" id="2728848"/>
    <lineage>
        <taxon>Bacteria</taxon>
        <taxon>Pseudomonadati</taxon>
        <taxon>Pseudomonadota</taxon>
        <taxon>Betaproteobacteria</taxon>
        <taxon>Burkholderiales</taxon>
        <taxon>Burkholderiaceae</taxon>
        <taxon>Paraburkholderia</taxon>
    </lineage>
</organism>
<keyword evidence="2" id="KW-0812">Transmembrane</keyword>
<evidence type="ECO:0000259" key="3">
    <source>
        <dbReference type="SMART" id="SM00903"/>
    </source>
</evidence>
<gene>
    <name evidence="4" type="ORF">HHL24_40290</name>
</gene>
<dbReference type="InterPro" id="IPR002563">
    <property type="entry name" value="Flavin_Rdtase-like_dom"/>
</dbReference>
<comment type="caution">
    <text evidence="4">The sequence shown here is derived from an EMBL/GenBank/DDBJ whole genome shotgun (WGS) entry which is preliminary data.</text>
</comment>
<dbReference type="GO" id="GO:0006208">
    <property type="term" value="P:pyrimidine nucleobase catabolic process"/>
    <property type="evidence" value="ECO:0007669"/>
    <property type="project" value="TreeGrafter"/>
</dbReference>
<keyword evidence="1" id="KW-0560">Oxidoreductase</keyword>
<dbReference type="InterPro" id="IPR050268">
    <property type="entry name" value="NADH-dep_flavin_reductase"/>
</dbReference>
<dbReference type="AlphaFoldDB" id="A0A848IYR3"/>
<feature type="transmembrane region" description="Helical" evidence="2">
    <location>
        <begin position="7"/>
        <end position="26"/>
    </location>
</feature>
<accession>A0A848IYR3</accession>
<dbReference type="SUPFAM" id="SSF50475">
    <property type="entry name" value="FMN-binding split barrel"/>
    <property type="match status" value="1"/>
</dbReference>